<organism evidence="1 2">
    <name type="scientific">Trachymyrmex septentrionalis</name>
    <dbReference type="NCBI Taxonomy" id="34720"/>
    <lineage>
        <taxon>Eukaryota</taxon>
        <taxon>Metazoa</taxon>
        <taxon>Ecdysozoa</taxon>
        <taxon>Arthropoda</taxon>
        <taxon>Hexapoda</taxon>
        <taxon>Insecta</taxon>
        <taxon>Pterygota</taxon>
        <taxon>Neoptera</taxon>
        <taxon>Endopterygota</taxon>
        <taxon>Hymenoptera</taxon>
        <taxon>Apocrita</taxon>
        <taxon>Aculeata</taxon>
        <taxon>Formicoidea</taxon>
        <taxon>Formicidae</taxon>
        <taxon>Myrmicinae</taxon>
        <taxon>Trachymyrmex</taxon>
    </lineage>
</organism>
<accession>A0A195FQ05</accession>
<dbReference type="EMBL" id="KQ981340">
    <property type="protein sequence ID" value="KYN42506.1"/>
    <property type="molecule type" value="Genomic_DNA"/>
</dbReference>
<keyword evidence="2" id="KW-1185">Reference proteome</keyword>
<sequence>MSSTSCACTITTSIITVAGNIASLFSLFLSLHAPLAADAAATWKQCVIYRDQGPGINASVGCVLVRSARTHPSPHAPHSRTYPPTIIGFPHGIPPPLPLDLVRGKPGEVGSSPDRIMMDQEAKTYHLYLPSFLASTVHLTLSEDQPTCGRPSKSSLQIPILSRLRARELEDFVLFLECYFIDAM</sequence>
<evidence type="ECO:0000313" key="1">
    <source>
        <dbReference type="EMBL" id="KYN42506.1"/>
    </source>
</evidence>
<proteinExistence type="predicted"/>
<reference evidence="1 2" key="1">
    <citation type="submission" date="2016-03" db="EMBL/GenBank/DDBJ databases">
        <title>Trachymyrmex septentrionalis WGS genome.</title>
        <authorList>
            <person name="Nygaard S."/>
            <person name="Hu H."/>
            <person name="Boomsma J."/>
            <person name="Zhang G."/>
        </authorList>
    </citation>
    <scope>NUCLEOTIDE SEQUENCE [LARGE SCALE GENOMIC DNA]</scope>
    <source>
        <strain evidence="1">Tsep2-gDNA-1</strain>
        <tissue evidence="1">Whole body</tissue>
    </source>
</reference>
<dbReference type="AlphaFoldDB" id="A0A195FQ05"/>
<evidence type="ECO:0000313" key="2">
    <source>
        <dbReference type="Proteomes" id="UP000078541"/>
    </source>
</evidence>
<protein>
    <submittedName>
        <fullName evidence="1">Uncharacterized protein</fullName>
    </submittedName>
</protein>
<gene>
    <name evidence="1" type="ORF">ALC56_03052</name>
</gene>
<name>A0A195FQ05_9HYME</name>
<dbReference type="Proteomes" id="UP000078541">
    <property type="component" value="Unassembled WGS sequence"/>
</dbReference>